<name>A0A9Q9JJ67_RAOOR</name>
<evidence type="ECO:0000256" key="1">
    <source>
        <dbReference type="SAM" id="MobiDB-lite"/>
    </source>
</evidence>
<dbReference type="Proteomes" id="UP001064206">
    <property type="component" value="Chromosome"/>
</dbReference>
<evidence type="ECO:0000313" key="2">
    <source>
        <dbReference type="EMBL" id="UXE39457.1"/>
    </source>
</evidence>
<gene>
    <name evidence="2" type="ORF">N2J37_06820</name>
</gene>
<protein>
    <recommendedName>
        <fullName evidence="4">Cell envelope biogenesis protein TolA</fullName>
    </recommendedName>
</protein>
<dbReference type="AlphaFoldDB" id="A0A9Q9JJ67"/>
<feature type="region of interest" description="Disordered" evidence="1">
    <location>
        <begin position="207"/>
        <end position="239"/>
    </location>
</feature>
<organism evidence="2 3">
    <name type="scientific">Raoultella ornithinolytica</name>
    <name type="common">Klebsiella ornithinolytica</name>
    <dbReference type="NCBI Taxonomy" id="54291"/>
    <lineage>
        <taxon>Bacteria</taxon>
        <taxon>Pseudomonadati</taxon>
        <taxon>Pseudomonadota</taxon>
        <taxon>Gammaproteobacteria</taxon>
        <taxon>Enterobacterales</taxon>
        <taxon>Enterobacteriaceae</taxon>
        <taxon>Klebsiella/Raoultella group</taxon>
        <taxon>Raoultella</taxon>
    </lineage>
</organism>
<evidence type="ECO:0000313" key="3">
    <source>
        <dbReference type="Proteomes" id="UP001064206"/>
    </source>
</evidence>
<accession>A0A9Q9JJ67</accession>
<reference evidence="2" key="1">
    <citation type="submission" date="2022-09" db="EMBL/GenBank/DDBJ databases">
        <title>Multidrug resistance Raoultella ornithinolytica Strain MQB_Silv_108.</title>
        <authorList>
            <person name="Quintela-Baluja M."/>
        </authorList>
    </citation>
    <scope>NUCLEOTIDE SEQUENCE</scope>
    <source>
        <strain evidence="2">MQB_Silv_108</strain>
    </source>
</reference>
<sequence>MSESKELVLVTLPAAADLEEAFISDEYIDRLITDIRQKATSVVGDVNTVKGRGVYISMASTVRRTKKVIDDAGKALVAEMKKRPALVDASRKRVRDALDELAVDIRRPATEWEEAKARVEAEELAKKEAEALAARLDVDHEMALLMNDAFDREQAEKKAEAERQRIAREEEIKRQAEEKAKREAAEQAQREIDAAAAREREALLAKERAEREKKEAAEKADRDRIAAEQKAEADKQAAIDAERRKAQEEADRIRREAEEKEAALLAEQKRIAEEEERRAADVEHRRSINATAVQALIDQGIPEDWAKYCVVAIARGKVPATTIKY</sequence>
<dbReference type="EMBL" id="CP104450">
    <property type="protein sequence ID" value="UXE39457.1"/>
    <property type="molecule type" value="Genomic_DNA"/>
</dbReference>
<dbReference type="RefSeq" id="WP_260990540.1">
    <property type="nucleotide sequence ID" value="NZ_CP104450.1"/>
</dbReference>
<evidence type="ECO:0008006" key="4">
    <source>
        <dbReference type="Google" id="ProtNLM"/>
    </source>
</evidence>
<proteinExistence type="predicted"/>